<sequence>MLSLLIKNFKKVKNKKNDKGPSPVIFLLFLLSFSLLLLAGCLFSPLSKGSVEGYIYEKTAIDTRPLEGALISITGSPNTALTDTDGYFRIDEVAIGARTLTITKESYITYKILSVVTISYS</sequence>
<proteinExistence type="predicted"/>
<dbReference type="SUPFAM" id="SSF49464">
    <property type="entry name" value="Carboxypeptidase regulatory domain-like"/>
    <property type="match status" value="1"/>
</dbReference>
<name>X0ZM32_9ZZZZ</name>
<organism evidence="1">
    <name type="scientific">marine sediment metagenome</name>
    <dbReference type="NCBI Taxonomy" id="412755"/>
    <lineage>
        <taxon>unclassified sequences</taxon>
        <taxon>metagenomes</taxon>
        <taxon>ecological metagenomes</taxon>
    </lineage>
</organism>
<dbReference type="Pfam" id="PF13620">
    <property type="entry name" value="CarboxypepD_reg"/>
    <property type="match status" value="1"/>
</dbReference>
<dbReference type="EMBL" id="BART01002976">
    <property type="protein sequence ID" value="GAG70780.1"/>
    <property type="molecule type" value="Genomic_DNA"/>
</dbReference>
<gene>
    <name evidence="1" type="ORF">S01H4_08603</name>
</gene>
<dbReference type="Gene3D" id="2.60.40.1120">
    <property type="entry name" value="Carboxypeptidase-like, regulatory domain"/>
    <property type="match status" value="1"/>
</dbReference>
<protein>
    <recommendedName>
        <fullName evidence="2">Carboxypeptidase-like regulatory domain-containing protein</fullName>
    </recommendedName>
</protein>
<dbReference type="InterPro" id="IPR008969">
    <property type="entry name" value="CarboxyPept-like_regulatory"/>
</dbReference>
<evidence type="ECO:0008006" key="2">
    <source>
        <dbReference type="Google" id="ProtNLM"/>
    </source>
</evidence>
<reference evidence="1" key="1">
    <citation type="journal article" date="2014" name="Front. Microbiol.">
        <title>High frequency of phylogenetically diverse reductive dehalogenase-homologous genes in deep subseafloor sedimentary metagenomes.</title>
        <authorList>
            <person name="Kawai M."/>
            <person name="Futagami T."/>
            <person name="Toyoda A."/>
            <person name="Takaki Y."/>
            <person name="Nishi S."/>
            <person name="Hori S."/>
            <person name="Arai W."/>
            <person name="Tsubouchi T."/>
            <person name="Morono Y."/>
            <person name="Uchiyama I."/>
            <person name="Ito T."/>
            <person name="Fujiyama A."/>
            <person name="Inagaki F."/>
            <person name="Takami H."/>
        </authorList>
    </citation>
    <scope>NUCLEOTIDE SEQUENCE</scope>
    <source>
        <strain evidence="1">Expedition CK06-06</strain>
    </source>
</reference>
<dbReference type="AlphaFoldDB" id="X0ZM32"/>
<comment type="caution">
    <text evidence="1">The sequence shown here is derived from an EMBL/GenBank/DDBJ whole genome shotgun (WGS) entry which is preliminary data.</text>
</comment>
<evidence type="ECO:0000313" key="1">
    <source>
        <dbReference type="EMBL" id="GAG70780.1"/>
    </source>
</evidence>
<accession>X0ZM32</accession>